<accession>A0A2V5ISV4</accession>
<evidence type="ECO:0000256" key="8">
    <source>
        <dbReference type="HAMAP-Rule" id="MF_00952"/>
    </source>
</evidence>
<dbReference type="InterPro" id="IPR013497">
    <property type="entry name" value="Topo_IA_cen"/>
</dbReference>
<dbReference type="Gene3D" id="3.40.50.140">
    <property type="match status" value="1"/>
</dbReference>
<dbReference type="Pfam" id="PF01751">
    <property type="entry name" value="Toprim"/>
    <property type="match status" value="1"/>
</dbReference>
<evidence type="ECO:0000256" key="1">
    <source>
        <dbReference type="ARBA" id="ARBA00000213"/>
    </source>
</evidence>
<feature type="domain" description="Toprim" evidence="10">
    <location>
        <begin position="14"/>
        <end position="137"/>
    </location>
</feature>
<feature type="site" description="Interaction with DNA" evidence="8">
    <location>
        <position position="44"/>
    </location>
</feature>
<feature type="region of interest" description="Disordered" evidence="9">
    <location>
        <begin position="466"/>
        <end position="523"/>
    </location>
</feature>
<feature type="domain" description="Topo IA-type catalytic" evidence="11">
    <location>
        <begin position="152"/>
        <end position="605"/>
    </location>
</feature>
<dbReference type="InterPro" id="IPR013825">
    <property type="entry name" value="Topo_IA_cen_sub2"/>
</dbReference>
<dbReference type="GO" id="GO:0006265">
    <property type="term" value="P:DNA topological change"/>
    <property type="evidence" value="ECO:0007669"/>
    <property type="project" value="UniProtKB-UniRule"/>
</dbReference>
<dbReference type="Pfam" id="PF01131">
    <property type="entry name" value="Topoisom_bac"/>
    <property type="match status" value="1"/>
</dbReference>
<evidence type="ECO:0000256" key="2">
    <source>
        <dbReference type="ARBA" id="ARBA00009446"/>
    </source>
</evidence>
<evidence type="ECO:0000256" key="9">
    <source>
        <dbReference type="SAM" id="MobiDB-lite"/>
    </source>
</evidence>
<evidence type="ECO:0000313" key="13">
    <source>
        <dbReference type="Proteomes" id="UP000247980"/>
    </source>
</evidence>
<keyword evidence="3" id="KW-0479">Metal-binding</keyword>
<evidence type="ECO:0000313" key="12">
    <source>
        <dbReference type="EMBL" id="PYI39081.1"/>
    </source>
</evidence>
<proteinExistence type="inferred from homology"/>
<dbReference type="InterPro" id="IPR003601">
    <property type="entry name" value="Topo_IA_2"/>
</dbReference>
<comment type="subunit">
    <text evidence="8">Monomer.</text>
</comment>
<evidence type="ECO:0000256" key="4">
    <source>
        <dbReference type="ARBA" id="ARBA00022842"/>
    </source>
</evidence>
<dbReference type="GO" id="GO:0003917">
    <property type="term" value="F:DNA topoisomerase type I (single strand cut, ATP-independent) activity"/>
    <property type="evidence" value="ECO:0007669"/>
    <property type="project" value="UniProtKB-UniRule"/>
</dbReference>
<feature type="site" description="Interaction with DNA" evidence="8">
    <location>
        <position position="171"/>
    </location>
</feature>
<dbReference type="EMBL" id="QJVC01000004">
    <property type="protein sequence ID" value="PYI39081.1"/>
    <property type="molecule type" value="Genomic_DNA"/>
</dbReference>
<dbReference type="InterPro" id="IPR006171">
    <property type="entry name" value="TOPRIM_dom"/>
</dbReference>
<dbReference type="Gene3D" id="1.10.290.10">
    <property type="entry name" value="Topoisomerase I, domain 4"/>
    <property type="match status" value="1"/>
</dbReference>
<dbReference type="PRINTS" id="PR00417">
    <property type="entry name" value="PRTPISMRASEI"/>
</dbReference>
<feature type="region of interest" description="Interaction with DNA" evidence="8">
    <location>
        <begin position="186"/>
        <end position="191"/>
    </location>
</feature>
<feature type="active site" description="O-(5'-phospho-DNA)-tyrosine intermediate" evidence="8">
    <location>
        <position position="331"/>
    </location>
</feature>
<dbReference type="InterPro" id="IPR000380">
    <property type="entry name" value="Topo_IA"/>
</dbReference>
<dbReference type="InterPro" id="IPR028612">
    <property type="entry name" value="Topoisom_1_IA"/>
</dbReference>
<feature type="site" description="Interaction with DNA" evidence="8">
    <location>
        <position position="162"/>
    </location>
</feature>
<dbReference type="SMART" id="SM00493">
    <property type="entry name" value="TOPRIM"/>
    <property type="match status" value="1"/>
</dbReference>
<dbReference type="GO" id="GO:0003677">
    <property type="term" value="F:DNA binding"/>
    <property type="evidence" value="ECO:0007669"/>
    <property type="project" value="UniProtKB-KW"/>
</dbReference>
<dbReference type="AlphaFoldDB" id="A0A2V5ISV4"/>
<feature type="compositionally biased region" description="Basic and acidic residues" evidence="9">
    <location>
        <begin position="466"/>
        <end position="489"/>
    </location>
</feature>
<dbReference type="Gene3D" id="1.10.460.10">
    <property type="entry name" value="Topoisomerase I, domain 2"/>
    <property type="match status" value="1"/>
</dbReference>
<gene>
    <name evidence="8 12" type="primary">topA</name>
    <name evidence="12" type="ORF">CVS30_07150</name>
</gene>
<sequence length="929" mass="101588">MPSKAAASKPKTGKKLVIVESPAKSKTIAKYLGEGFVVEASIGHIRDLPQPSELPAELKKSSIGKFAVDLENDFKPYYVVSSDKKKKVAELKAQLKDADELYLATDGDREGEAIAWHLLEVLKPKVPVYRMTFAEITKESLQRALGNLRELDTDLVDAQETRRVVDRLFGYELSPVLWRKVAPKLSAGRVQSVVTRMVVERERERMAFRSAGYWDLAGVFSTTDTKESFSAKLAAVDGKRVASGRDFNDKGELTGKNVAHLDELAAKALASSLQDVKFSVRSVEHKPYTRRPAPPFTTSTLQQEAGRKLRFSSKSTMSTAQRLYENGYITYMRTDSSSLSDEAVNAARKQASELYGPEFVPASKRVYANKSSNAQEAHEAVRPAGDSFRTPAQVASALRGDEFKLYELIWKRTVASQMADAKGSTATIKLGATAVGGEANGTDAEFSASGTVITFKGFMAAYEEGRDESRNASDDSDRRLPNVKEKDTLDAAEVQANGHETSPPPRFTEASLTKEMEERDIGRPSTYASTLSTIMDRGYVRKQGSALVPSWIAFSVVRLLELHFTDYVDYEFTAGMETGLDKIANGQDKGSDWLKRFYFGEGEGAGLQSIVNNLGEIDAREINSMPITDTLVLRVGKFGPYLESTVPTVDAKTGEIIEAARANVPEDLAPDELTAAKAQELMDTAAPEERVLGVDPVSGHTVVSKNGRYGPYVTEVIPEMTAEEIANQPIEYYKNGKPKPPKKPVKAKPRTGSLFKSMTVDTVTLDEALAIMSLPRVLGVDAEDNEITVQNGRFGPYLKKGSDSRSIGTEEEIFTITFEAAVEIYSQPKQRGTRAAVPPLAEFGEDPVSGKNIVVKEGRFGPYITDGITNITVPRGTEVEQLTRETAIELLADKRERGPVKRTTKTAAKKPAAKKPAAKAPAKKAAAKK</sequence>
<feature type="region of interest" description="Disordered" evidence="9">
    <location>
        <begin position="892"/>
        <end position="929"/>
    </location>
</feature>
<keyword evidence="4" id="KW-0460">Magnesium</keyword>
<name>A0A2V5ISV4_9MICC</name>
<comment type="similarity">
    <text evidence="2 8">Belongs to the type IA topoisomerase family.</text>
</comment>
<dbReference type="HAMAP" id="MF_00952">
    <property type="entry name" value="Topoisom_1_prok"/>
    <property type="match status" value="1"/>
</dbReference>
<dbReference type="NCBIfam" id="TIGR01051">
    <property type="entry name" value="topA_bact"/>
    <property type="match status" value="1"/>
</dbReference>
<dbReference type="Gene3D" id="2.70.20.10">
    <property type="entry name" value="Topoisomerase I, domain 3"/>
    <property type="match status" value="1"/>
</dbReference>
<evidence type="ECO:0000256" key="6">
    <source>
        <dbReference type="ARBA" id="ARBA00023125"/>
    </source>
</evidence>
<dbReference type="CDD" id="cd00186">
    <property type="entry name" value="TOP1Ac"/>
    <property type="match status" value="1"/>
</dbReference>
<feature type="site" description="Interaction with DNA" evidence="8">
    <location>
        <position position="537"/>
    </location>
</feature>
<dbReference type="SMART" id="SM00437">
    <property type="entry name" value="TOP1Ac"/>
    <property type="match status" value="1"/>
</dbReference>
<protein>
    <recommendedName>
        <fullName evidence="8">DNA topoisomerase 1</fullName>
        <ecNumber evidence="8">5.6.2.1</ecNumber>
    </recommendedName>
    <alternativeName>
        <fullName evidence="8">DNA topoisomerase I</fullName>
    </alternativeName>
</protein>
<dbReference type="CDD" id="cd03363">
    <property type="entry name" value="TOPRIM_TopoIA_TopoI"/>
    <property type="match status" value="1"/>
</dbReference>
<dbReference type="InterPro" id="IPR013824">
    <property type="entry name" value="Topo_IA_cen_sub1"/>
</dbReference>
<dbReference type="PROSITE" id="PS50880">
    <property type="entry name" value="TOPRIM"/>
    <property type="match status" value="1"/>
</dbReference>
<dbReference type="InterPro" id="IPR034149">
    <property type="entry name" value="TOPRIM_TopoI"/>
</dbReference>
<dbReference type="RefSeq" id="WP_110484644.1">
    <property type="nucleotide sequence ID" value="NZ_QJVC01000004.1"/>
</dbReference>
<dbReference type="PROSITE" id="PS00396">
    <property type="entry name" value="TOPO_IA_1"/>
    <property type="match status" value="1"/>
</dbReference>
<dbReference type="Pfam" id="PF13368">
    <property type="entry name" value="Toprim_C_rpt"/>
    <property type="match status" value="3"/>
</dbReference>
<comment type="function">
    <text evidence="8">Releases the supercoiling and torsional tension of DNA, which is introduced during the DNA replication and transcription, by transiently cleaving and rejoining one strand of the DNA duplex. Introduces a single-strand break via transesterification at a target site in duplex DNA. The scissile phosphodiester is attacked by the catalytic tyrosine of the enzyme, resulting in the formation of a DNA-(5'-phosphotyrosyl)-enzyme intermediate and the expulsion of a 3'-OH DNA strand. The free DNA strand then undergoes passage around the unbroken strand, thus removing DNA supercoils. Finally, in the religation step, the DNA 3'-OH attacks the covalent intermediate to expel the active-site tyrosine and restore the DNA phosphodiester backbone.</text>
</comment>
<dbReference type="SMR" id="A0A2V5ISV4"/>
<organism evidence="12 13">
    <name type="scientific">Arthrobacter psychrolactophilus</name>
    <dbReference type="NCBI Taxonomy" id="92442"/>
    <lineage>
        <taxon>Bacteria</taxon>
        <taxon>Bacillati</taxon>
        <taxon>Actinomycetota</taxon>
        <taxon>Actinomycetes</taxon>
        <taxon>Micrococcales</taxon>
        <taxon>Micrococcaceae</taxon>
        <taxon>Arthrobacter</taxon>
    </lineage>
</organism>
<dbReference type="InterPro" id="IPR023406">
    <property type="entry name" value="Topo_IA_AS"/>
</dbReference>
<evidence type="ECO:0000259" key="10">
    <source>
        <dbReference type="PROSITE" id="PS50880"/>
    </source>
</evidence>
<dbReference type="InterPro" id="IPR005733">
    <property type="entry name" value="TopoI_bac-type"/>
</dbReference>
<dbReference type="OrthoDB" id="9804262at2"/>
<keyword evidence="7 8" id="KW-0413">Isomerase</keyword>
<evidence type="ECO:0000259" key="11">
    <source>
        <dbReference type="PROSITE" id="PS52039"/>
    </source>
</evidence>
<feature type="site" description="Interaction with DNA" evidence="8">
    <location>
        <position position="333"/>
    </location>
</feature>
<dbReference type="SUPFAM" id="SSF56712">
    <property type="entry name" value="Prokaryotic type I DNA topoisomerase"/>
    <property type="match status" value="1"/>
</dbReference>
<feature type="site" description="Interaction with DNA" evidence="8">
    <location>
        <position position="166"/>
    </location>
</feature>
<dbReference type="InterPro" id="IPR025589">
    <property type="entry name" value="Toprim_C_rpt"/>
</dbReference>
<evidence type="ECO:0000256" key="3">
    <source>
        <dbReference type="ARBA" id="ARBA00022723"/>
    </source>
</evidence>
<keyword evidence="5 8" id="KW-0799">Topoisomerase</keyword>
<dbReference type="Proteomes" id="UP000247980">
    <property type="component" value="Unassembled WGS sequence"/>
</dbReference>
<dbReference type="EC" id="5.6.2.1" evidence="8"/>
<dbReference type="PANTHER" id="PTHR42785:SF1">
    <property type="entry name" value="DNA TOPOISOMERASE"/>
    <property type="match status" value="1"/>
</dbReference>
<comment type="caution">
    <text evidence="12">The sequence shown here is derived from an EMBL/GenBank/DDBJ whole genome shotgun (WGS) entry which is preliminary data.</text>
</comment>
<feature type="compositionally biased region" description="Basic residues" evidence="9">
    <location>
        <begin position="900"/>
        <end position="929"/>
    </location>
</feature>
<keyword evidence="13" id="KW-1185">Reference proteome</keyword>
<feature type="site" description="Interaction with DNA" evidence="8">
    <location>
        <position position="178"/>
    </location>
</feature>
<dbReference type="InterPro" id="IPR023405">
    <property type="entry name" value="Topo_IA_core_domain"/>
</dbReference>
<dbReference type="GO" id="GO:0046872">
    <property type="term" value="F:metal ion binding"/>
    <property type="evidence" value="ECO:0007669"/>
    <property type="project" value="UniProtKB-KW"/>
</dbReference>
<dbReference type="InterPro" id="IPR003602">
    <property type="entry name" value="Topo_IA_DNA-bd_dom"/>
</dbReference>
<dbReference type="SMART" id="SM00436">
    <property type="entry name" value="TOP1Bc"/>
    <property type="match status" value="1"/>
</dbReference>
<feature type="compositionally biased region" description="Basic and acidic residues" evidence="9">
    <location>
        <begin position="512"/>
        <end position="522"/>
    </location>
</feature>
<reference evidence="12 13" key="1">
    <citation type="submission" date="2018-05" db="EMBL/GenBank/DDBJ databases">
        <title>Genetic diversity of glacier-inhabiting Cryobacterium bacteria in China and description of Cryobacterium mengkeensis sp. nov. and Arthrobacter glacialis sp. nov.</title>
        <authorList>
            <person name="Liu Q."/>
            <person name="Xin Y.-H."/>
        </authorList>
    </citation>
    <scope>NUCLEOTIDE SEQUENCE [LARGE SCALE GENOMIC DNA]</scope>
    <source>
        <strain evidence="12 13">B7</strain>
    </source>
</reference>
<dbReference type="PANTHER" id="PTHR42785">
    <property type="entry name" value="DNA TOPOISOMERASE, TYPE IA, CORE"/>
    <property type="match status" value="1"/>
</dbReference>
<comment type="catalytic activity">
    <reaction evidence="1 8">
        <text>ATP-independent breakage of single-stranded DNA, followed by passage and rejoining.</text>
        <dbReference type="EC" id="5.6.2.1"/>
    </reaction>
</comment>
<feature type="site" description="Interaction with DNA" evidence="8">
    <location>
        <position position="163"/>
    </location>
</feature>
<dbReference type="InterPro" id="IPR013826">
    <property type="entry name" value="Topo_IA_cen_sub3"/>
</dbReference>
<dbReference type="PROSITE" id="PS52039">
    <property type="entry name" value="TOPO_IA_2"/>
    <property type="match status" value="1"/>
</dbReference>
<evidence type="ECO:0000256" key="7">
    <source>
        <dbReference type="ARBA" id="ARBA00023235"/>
    </source>
</evidence>
<keyword evidence="6 8" id="KW-0238">DNA-binding</keyword>
<evidence type="ECO:0000256" key="5">
    <source>
        <dbReference type="ARBA" id="ARBA00023029"/>
    </source>
</evidence>